<evidence type="ECO:0000259" key="2">
    <source>
        <dbReference type="Pfam" id="PF05922"/>
    </source>
</evidence>
<feature type="signal peptide" evidence="1">
    <location>
        <begin position="1"/>
        <end position="22"/>
    </location>
</feature>
<evidence type="ECO:0000313" key="3">
    <source>
        <dbReference type="EMBL" id="KAK4579324.1"/>
    </source>
</evidence>
<dbReference type="Gene3D" id="3.30.70.80">
    <property type="entry name" value="Peptidase S8 propeptide/proteinase inhibitor I9"/>
    <property type="match status" value="1"/>
</dbReference>
<accession>A0AAN7EU10</accession>
<dbReference type="Proteomes" id="UP001324115">
    <property type="component" value="Unassembled WGS sequence"/>
</dbReference>
<dbReference type="InterPro" id="IPR037045">
    <property type="entry name" value="S8pro/Inhibitor_I9_sf"/>
</dbReference>
<organism evidence="3 4">
    <name type="scientific">Quercus rubra</name>
    <name type="common">Northern red oak</name>
    <name type="synonym">Quercus borealis</name>
    <dbReference type="NCBI Taxonomy" id="3512"/>
    <lineage>
        <taxon>Eukaryota</taxon>
        <taxon>Viridiplantae</taxon>
        <taxon>Streptophyta</taxon>
        <taxon>Embryophyta</taxon>
        <taxon>Tracheophyta</taxon>
        <taxon>Spermatophyta</taxon>
        <taxon>Magnoliopsida</taxon>
        <taxon>eudicotyledons</taxon>
        <taxon>Gunneridae</taxon>
        <taxon>Pentapetalae</taxon>
        <taxon>rosids</taxon>
        <taxon>fabids</taxon>
        <taxon>Fagales</taxon>
        <taxon>Fagaceae</taxon>
        <taxon>Quercus</taxon>
    </lineage>
</organism>
<gene>
    <name evidence="3" type="ORF">RGQ29_029116</name>
</gene>
<proteinExistence type="predicted"/>
<dbReference type="AlphaFoldDB" id="A0AAN7EU10"/>
<evidence type="ECO:0000313" key="4">
    <source>
        <dbReference type="Proteomes" id="UP001324115"/>
    </source>
</evidence>
<sequence>MGGSLRCLFLIMLVFFANNASAKGARKSYIVMLDSKLCTNKHATNSAINRVLGKVLEGSSTLTESVIYRYYLSCGFAASLTSKEVKKLSRFHEIASIEPEQIYHIDDSIVRPHGVHHIIDRSRLETEAPLASNVNNHRIRILP</sequence>
<dbReference type="EMBL" id="JAXUIC010000008">
    <property type="protein sequence ID" value="KAK4579324.1"/>
    <property type="molecule type" value="Genomic_DNA"/>
</dbReference>
<keyword evidence="1" id="KW-0732">Signal</keyword>
<reference evidence="3 4" key="1">
    <citation type="journal article" date="2023" name="G3 (Bethesda)">
        <title>A haplotype-resolved chromosome-scale genome for Quercus rubra L. provides insights into the genetics of adaptive traits for red oak species.</title>
        <authorList>
            <person name="Kapoor B."/>
            <person name="Jenkins J."/>
            <person name="Schmutz J."/>
            <person name="Zhebentyayeva T."/>
            <person name="Kuelheim C."/>
            <person name="Coggeshall M."/>
            <person name="Heim C."/>
            <person name="Lasky J.R."/>
            <person name="Leites L."/>
            <person name="Islam-Faridi N."/>
            <person name="Romero-Severson J."/>
            <person name="DeLeo V.L."/>
            <person name="Lucas S.M."/>
            <person name="Lazic D."/>
            <person name="Gailing O."/>
            <person name="Carlson J."/>
            <person name="Staton M."/>
        </authorList>
    </citation>
    <scope>NUCLEOTIDE SEQUENCE [LARGE SCALE GENOMIC DNA]</scope>
    <source>
        <strain evidence="3">Pseudo-F2</strain>
    </source>
</reference>
<evidence type="ECO:0000256" key="1">
    <source>
        <dbReference type="SAM" id="SignalP"/>
    </source>
</evidence>
<keyword evidence="4" id="KW-1185">Reference proteome</keyword>
<feature type="chain" id="PRO_5042895302" description="Inhibitor I9 domain-containing protein" evidence="1">
    <location>
        <begin position="23"/>
        <end position="143"/>
    </location>
</feature>
<comment type="caution">
    <text evidence="3">The sequence shown here is derived from an EMBL/GenBank/DDBJ whole genome shotgun (WGS) entry which is preliminary data.</text>
</comment>
<protein>
    <recommendedName>
        <fullName evidence="2">Inhibitor I9 domain-containing protein</fullName>
    </recommendedName>
</protein>
<name>A0AAN7EU10_QUERU</name>
<dbReference type="InterPro" id="IPR010259">
    <property type="entry name" value="S8pro/Inhibitor_I9"/>
</dbReference>
<dbReference type="SUPFAM" id="SSF54897">
    <property type="entry name" value="Protease propeptides/inhibitors"/>
    <property type="match status" value="1"/>
</dbReference>
<dbReference type="Pfam" id="PF05922">
    <property type="entry name" value="Inhibitor_I9"/>
    <property type="match status" value="1"/>
</dbReference>
<feature type="domain" description="Inhibitor I9" evidence="2">
    <location>
        <begin position="28"/>
        <end position="105"/>
    </location>
</feature>